<keyword evidence="2" id="KW-0812">Transmembrane</keyword>
<dbReference type="AlphaFoldDB" id="A0A0C3D2X3"/>
<evidence type="ECO:0000256" key="1">
    <source>
        <dbReference type="SAM" id="MobiDB-lite"/>
    </source>
</evidence>
<protein>
    <submittedName>
        <fullName evidence="3">Uncharacterized protein</fullName>
    </submittedName>
</protein>
<reference evidence="4" key="2">
    <citation type="submission" date="2015-01" db="EMBL/GenBank/DDBJ databases">
        <title>Evolutionary Origins and Diversification of the Mycorrhizal Mutualists.</title>
        <authorList>
            <consortium name="DOE Joint Genome Institute"/>
            <consortium name="Mycorrhizal Genomics Consortium"/>
            <person name="Kohler A."/>
            <person name="Kuo A."/>
            <person name="Nagy L.G."/>
            <person name="Floudas D."/>
            <person name="Copeland A."/>
            <person name="Barry K.W."/>
            <person name="Cichocki N."/>
            <person name="Veneault-Fourrey C."/>
            <person name="LaButti K."/>
            <person name="Lindquist E.A."/>
            <person name="Lipzen A."/>
            <person name="Lundell T."/>
            <person name="Morin E."/>
            <person name="Murat C."/>
            <person name="Riley R."/>
            <person name="Ohm R."/>
            <person name="Sun H."/>
            <person name="Tunlid A."/>
            <person name="Henrissat B."/>
            <person name="Grigoriev I.V."/>
            <person name="Hibbett D.S."/>
            <person name="Martin F."/>
        </authorList>
    </citation>
    <scope>NUCLEOTIDE SEQUENCE [LARGE SCALE GENOMIC DNA]</scope>
    <source>
        <strain evidence="4">Foug A</strain>
    </source>
</reference>
<dbReference type="EMBL" id="KN822334">
    <property type="protein sequence ID" value="KIM50764.1"/>
    <property type="molecule type" value="Genomic_DNA"/>
</dbReference>
<sequence>MACMHVRTINSTSVSSETLMFILSFFIFGALIFHRIRRRPLANSPDRFVRFRPHVDDPVVSTTPMVVLRSIERGARQHVVTGHRHQTMVSPTPQAISAPLR</sequence>
<dbReference type="InParanoid" id="A0A0C3D2X3"/>
<reference evidence="3 4" key="1">
    <citation type="submission" date="2014-04" db="EMBL/GenBank/DDBJ databases">
        <authorList>
            <consortium name="DOE Joint Genome Institute"/>
            <person name="Kuo A."/>
            <person name="Kohler A."/>
            <person name="Nagy L.G."/>
            <person name="Floudas D."/>
            <person name="Copeland A."/>
            <person name="Barry K.W."/>
            <person name="Cichocki N."/>
            <person name="Veneault-Fourrey C."/>
            <person name="LaButti K."/>
            <person name="Lindquist E.A."/>
            <person name="Lipzen A."/>
            <person name="Lundell T."/>
            <person name="Morin E."/>
            <person name="Murat C."/>
            <person name="Sun H."/>
            <person name="Tunlid A."/>
            <person name="Henrissat B."/>
            <person name="Grigoriev I.V."/>
            <person name="Hibbett D.S."/>
            <person name="Martin F."/>
            <person name="Nordberg H.P."/>
            <person name="Cantor M.N."/>
            <person name="Hua S.X."/>
        </authorList>
    </citation>
    <scope>NUCLEOTIDE SEQUENCE [LARGE SCALE GENOMIC DNA]</scope>
    <source>
        <strain evidence="3 4">Foug A</strain>
    </source>
</reference>
<dbReference type="HOGENOM" id="CLU_2307724_0_0_1"/>
<keyword evidence="4" id="KW-1185">Reference proteome</keyword>
<keyword evidence="2" id="KW-1133">Transmembrane helix</keyword>
<feature type="region of interest" description="Disordered" evidence="1">
    <location>
        <begin position="80"/>
        <end position="101"/>
    </location>
</feature>
<evidence type="ECO:0000313" key="3">
    <source>
        <dbReference type="EMBL" id="KIM50764.1"/>
    </source>
</evidence>
<accession>A0A0C3D2X3</accession>
<proteinExistence type="predicted"/>
<gene>
    <name evidence="3" type="ORF">SCLCIDRAFT_765139</name>
</gene>
<feature type="transmembrane region" description="Helical" evidence="2">
    <location>
        <begin position="14"/>
        <end position="33"/>
    </location>
</feature>
<organism evidence="3 4">
    <name type="scientific">Scleroderma citrinum Foug A</name>
    <dbReference type="NCBI Taxonomy" id="1036808"/>
    <lineage>
        <taxon>Eukaryota</taxon>
        <taxon>Fungi</taxon>
        <taxon>Dikarya</taxon>
        <taxon>Basidiomycota</taxon>
        <taxon>Agaricomycotina</taxon>
        <taxon>Agaricomycetes</taxon>
        <taxon>Agaricomycetidae</taxon>
        <taxon>Boletales</taxon>
        <taxon>Sclerodermatineae</taxon>
        <taxon>Sclerodermataceae</taxon>
        <taxon>Scleroderma</taxon>
    </lineage>
</organism>
<dbReference type="Proteomes" id="UP000053989">
    <property type="component" value="Unassembled WGS sequence"/>
</dbReference>
<evidence type="ECO:0000313" key="4">
    <source>
        <dbReference type="Proteomes" id="UP000053989"/>
    </source>
</evidence>
<name>A0A0C3D2X3_9AGAM</name>
<evidence type="ECO:0000256" key="2">
    <source>
        <dbReference type="SAM" id="Phobius"/>
    </source>
</evidence>
<keyword evidence="2" id="KW-0472">Membrane</keyword>